<dbReference type="EMBL" id="VSSQ01115975">
    <property type="protein sequence ID" value="MPN51159.1"/>
    <property type="molecule type" value="Genomic_DNA"/>
</dbReference>
<name>A0A645IL14_9ZZZZ</name>
<reference evidence="1" key="1">
    <citation type="submission" date="2019-08" db="EMBL/GenBank/DDBJ databases">
        <authorList>
            <person name="Kucharzyk K."/>
            <person name="Murdoch R.W."/>
            <person name="Higgins S."/>
            <person name="Loffler F."/>
        </authorList>
    </citation>
    <scope>NUCLEOTIDE SEQUENCE</scope>
</reference>
<dbReference type="Gene3D" id="3.20.20.70">
    <property type="entry name" value="Aldolase class I"/>
    <property type="match status" value="1"/>
</dbReference>
<evidence type="ECO:0000313" key="1">
    <source>
        <dbReference type="EMBL" id="MPN51159.1"/>
    </source>
</evidence>
<comment type="caution">
    <text evidence="1">The sequence shown here is derived from an EMBL/GenBank/DDBJ whole genome shotgun (WGS) entry which is preliminary data.</text>
</comment>
<dbReference type="AlphaFoldDB" id="A0A645IL14"/>
<dbReference type="InterPro" id="IPR013785">
    <property type="entry name" value="Aldolase_TIM"/>
</dbReference>
<gene>
    <name evidence="1" type="ORF">SDC9_198801</name>
</gene>
<organism evidence="1">
    <name type="scientific">bioreactor metagenome</name>
    <dbReference type="NCBI Taxonomy" id="1076179"/>
    <lineage>
        <taxon>unclassified sequences</taxon>
        <taxon>metagenomes</taxon>
        <taxon>ecological metagenomes</taxon>
    </lineage>
</organism>
<sequence length="100" mass="10939">MIIKSPVGMPGRALNNQFIKKVTEFGDEIKSCFRCLKGCNPQTAPYCISNALINAAAGHVDNGLVFVGSNAFRVDKIMPVKELICDLIRELKLVPETKTS</sequence>
<proteinExistence type="predicted"/>
<accession>A0A645IL14</accession>
<protein>
    <submittedName>
        <fullName evidence="1">Uncharacterized protein</fullName>
    </submittedName>
</protein>
<dbReference type="Pfam" id="PF03060">
    <property type="entry name" value="NMO"/>
    <property type="match status" value="1"/>
</dbReference>